<reference evidence="1 2" key="1">
    <citation type="submission" date="2020-08" db="EMBL/GenBank/DDBJ databases">
        <title>A Genomic Blueprint of the Chicken Gut Microbiome.</title>
        <authorList>
            <person name="Gilroy R."/>
            <person name="Ravi A."/>
            <person name="Getino M."/>
            <person name="Pursley I."/>
            <person name="Horton D.L."/>
            <person name="Alikhan N.-F."/>
            <person name="Baker D."/>
            <person name="Gharbi K."/>
            <person name="Hall N."/>
            <person name="Watson M."/>
            <person name="Adriaenssens E.M."/>
            <person name="Foster-Nyarko E."/>
            <person name="Jarju S."/>
            <person name="Secka A."/>
            <person name="Antonio M."/>
            <person name="Oren A."/>
            <person name="Chaudhuri R."/>
            <person name="La Ragione R.M."/>
            <person name="Hildebrand F."/>
            <person name="Pallen M.J."/>
        </authorList>
    </citation>
    <scope>NUCLEOTIDE SEQUENCE [LARGE SCALE GENOMIC DNA]</scope>
    <source>
        <strain evidence="1 2">Sa1BUA6</strain>
    </source>
</reference>
<evidence type="ECO:0000313" key="1">
    <source>
        <dbReference type="EMBL" id="MBD8008068.1"/>
    </source>
</evidence>
<dbReference type="EMBL" id="JACSPT010000002">
    <property type="protein sequence ID" value="MBD8008068.1"/>
    <property type="molecule type" value="Genomic_DNA"/>
</dbReference>
<organism evidence="1 2">
    <name type="scientific">Acinetobacter pecorum</name>
    <dbReference type="NCBI Taxonomy" id="2762215"/>
    <lineage>
        <taxon>Bacteria</taxon>
        <taxon>Pseudomonadati</taxon>
        <taxon>Pseudomonadota</taxon>
        <taxon>Gammaproteobacteria</taxon>
        <taxon>Moraxellales</taxon>
        <taxon>Moraxellaceae</taxon>
        <taxon>Acinetobacter</taxon>
    </lineage>
</organism>
<dbReference type="Proteomes" id="UP000621930">
    <property type="component" value="Unassembled WGS sequence"/>
</dbReference>
<keyword evidence="2" id="KW-1185">Reference proteome</keyword>
<accession>A0ABR8VTG6</accession>
<dbReference type="RefSeq" id="WP_191730439.1">
    <property type="nucleotide sequence ID" value="NZ_JACSPT010000002.1"/>
</dbReference>
<protein>
    <recommendedName>
        <fullName evidence="3">Transposase</fullName>
    </recommendedName>
</protein>
<comment type="caution">
    <text evidence="1">The sequence shown here is derived from an EMBL/GenBank/DDBJ whole genome shotgun (WGS) entry which is preliminary data.</text>
</comment>
<name>A0ABR8VTG6_9GAMM</name>
<proteinExistence type="predicted"/>
<gene>
    <name evidence="1" type="ORF">H9629_01670</name>
</gene>
<sequence>MDATELQKEGDSRYFQRKAGSWKGLRYDLGTISAILCNIYFLTNLIRGRDDAN</sequence>
<evidence type="ECO:0000313" key="2">
    <source>
        <dbReference type="Proteomes" id="UP000621930"/>
    </source>
</evidence>
<evidence type="ECO:0008006" key="3">
    <source>
        <dbReference type="Google" id="ProtNLM"/>
    </source>
</evidence>